<evidence type="ECO:0000313" key="1">
    <source>
        <dbReference type="EMBL" id="KAJ8410502.1"/>
    </source>
</evidence>
<sequence length="159" mass="17838">MLKAKCKKCERKHLEILHKVNASSKETACTKPAVSTAQTLYVDRLAGSSKVLLKMSRIILRSGTKSLNTYALLDDGSEHTILLHEAAHQLSLQGRPEDLALRMVRQDIRVIHGAMVSFSVPATQPDWPFNIHSTFTAEKLGLAQHTYPVEALQRRYQHP</sequence>
<name>A0AAD7WV91_9TELE</name>
<gene>
    <name evidence="1" type="ORF">AAFF_G00194060</name>
</gene>
<keyword evidence="2" id="KW-1185">Reference proteome</keyword>
<dbReference type="PANTHER" id="PTHR47331">
    <property type="entry name" value="PHD-TYPE DOMAIN-CONTAINING PROTEIN"/>
    <property type="match status" value="1"/>
</dbReference>
<dbReference type="Proteomes" id="UP001221898">
    <property type="component" value="Unassembled WGS sequence"/>
</dbReference>
<reference evidence="1" key="1">
    <citation type="journal article" date="2023" name="Science">
        <title>Genome structures resolve the early diversification of teleost fishes.</title>
        <authorList>
            <person name="Parey E."/>
            <person name="Louis A."/>
            <person name="Montfort J."/>
            <person name="Bouchez O."/>
            <person name="Roques C."/>
            <person name="Iampietro C."/>
            <person name="Lluch J."/>
            <person name="Castinel A."/>
            <person name="Donnadieu C."/>
            <person name="Desvignes T."/>
            <person name="Floi Bucao C."/>
            <person name="Jouanno E."/>
            <person name="Wen M."/>
            <person name="Mejri S."/>
            <person name="Dirks R."/>
            <person name="Jansen H."/>
            <person name="Henkel C."/>
            <person name="Chen W.J."/>
            <person name="Zahm M."/>
            <person name="Cabau C."/>
            <person name="Klopp C."/>
            <person name="Thompson A.W."/>
            <person name="Robinson-Rechavi M."/>
            <person name="Braasch I."/>
            <person name="Lecointre G."/>
            <person name="Bobe J."/>
            <person name="Postlethwait J.H."/>
            <person name="Berthelot C."/>
            <person name="Roest Crollius H."/>
            <person name="Guiguen Y."/>
        </authorList>
    </citation>
    <scope>NUCLEOTIDE SEQUENCE</scope>
    <source>
        <strain evidence="1">NC1722</strain>
    </source>
</reference>
<evidence type="ECO:0000313" key="2">
    <source>
        <dbReference type="Proteomes" id="UP001221898"/>
    </source>
</evidence>
<dbReference type="AlphaFoldDB" id="A0AAD7WV91"/>
<dbReference type="PANTHER" id="PTHR47331:SF5">
    <property type="entry name" value="RIBONUCLEASE H"/>
    <property type="match status" value="1"/>
</dbReference>
<dbReference type="EMBL" id="JAINUG010000026">
    <property type="protein sequence ID" value="KAJ8410502.1"/>
    <property type="molecule type" value="Genomic_DNA"/>
</dbReference>
<accession>A0AAD7WV91</accession>
<comment type="caution">
    <text evidence="1">The sequence shown here is derived from an EMBL/GenBank/DDBJ whole genome shotgun (WGS) entry which is preliminary data.</text>
</comment>
<protein>
    <submittedName>
        <fullName evidence="1">Uncharacterized protein</fullName>
    </submittedName>
</protein>
<organism evidence="1 2">
    <name type="scientific">Aldrovandia affinis</name>
    <dbReference type="NCBI Taxonomy" id="143900"/>
    <lineage>
        <taxon>Eukaryota</taxon>
        <taxon>Metazoa</taxon>
        <taxon>Chordata</taxon>
        <taxon>Craniata</taxon>
        <taxon>Vertebrata</taxon>
        <taxon>Euteleostomi</taxon>
        <taxon>Actinopterygii</taxon>
        <taxon>Neopterygii</taxon>
        <taxon>Teleostei</taxon>
        <taxon>Notacanthiformes</taxon>
        <taxon>Halosauridae</taxon>
        <taxon>Aldrovandia</taxon>
    </lineage>
</organism>
<proteinExistence type="predicted"/>